<organism evidence="1 2">
    <name type="scientific">Pseudoalteromonas fenneropenaei</name>
    <dbReference type="NCBI Taxonomy" id="1737459"/>
    <lineage>
        <taxon>Bacteria</taxon>
        <taxon>Pseudomonadati</taxon>
        <taxon>Pseudomonadota</taxon>
        <taxon>Gammaproteobacteria</taxon>
        <taxon>Alteromonadales</taxon>
        <taxon>Pseudoalteromonadaceae</taxon>
        <taxon>Pseudoalteromonas</taxon>
    </lineage>
</organism>
<evidence type="ECO:0000313" key="1">
    <source>
        <dbReference type="EMBL" id="MFC3030945.1"/>
    </source>
</evidence>
<comment type="caution">
    <text evidence="1">The sequence shown here is derived from an EMBL/GenBank/DDBJ whole genome shotgun (WGS) entry which is preliminary data.</text>
</comment>
<evidence type="ECO:0000313" key="2">
    <source>
        <dbReference type="Proteomes" id="UP001595453"/>
    </source>
</evidence>
<evidence type="ECO:0008006" key="3">
    <source>
        <dbReference type="Google" id="ProtNLM"/>
    </source>
</evidence>
<sequence length="156" mass="17463">MKRISLFMSVVVLAGCKTTDYASFAQSNALLNNVVVNEEHNAKYKKHVLDVAFDYQIEGFHADQNLYHCTVQFANIDGTTTTSYPGKIIPCKLEQAAGHVAISWPMPLDKQVRIPQTNFTNLKYPIEYMVVIHQRTGAKSSRIIGQSAQMVSTLQL</sequence>
<protein>
    <recommendedName>
        <fullName evidence="3">Lipoprotein</fullName>
    </recommendedName>
</protein>
<accession>A0ABV7CEC9</accession>
<dbReference type="RefSeq" id="WP_377119657.1">
    <property type="nucleotide sequence ID" value="NZ_JBHRSD010000001.1"/>
</dbReference>
<name>A0ABV7CEC9_9GAMM</name>
<dbReference type="Proteomes" id="UP001595453">
    <property type="component" value="Unassembled WGS sequence"/>
</dbReference>
<dbReference type="PROSITE" id="PS51257">
    <property type="entry name" value="PROKAR_LIPOPROTEIN"/>
    <property type="match status" value="1"/>
</dbReference>
<proteinExistence type="predicted"/>
<dbReference type="EMBL" id="JBHRSD010000001">
    <property type="protein sequence ID" value="MFC3030945.1"/>
    <property type="molecule type" value="Genomic_DNA"/>
</dbReference>
<keyword evidence="2" id="KW-1185">Reference proteome</keyword>
<gene>
    <name evidence="1" type="ORF">ACFOEE_00170</name>
</gene>
<reference evidence="2" key="1">
    <citation type="journal article" date="2019" name="Int. J. Syst. Evol. Microbiol.">
        <title>The Global Catalogue of Microorganisms (GCM) 10K type strain sequencing project: providing services to taxonomists for standard genome sequencing and annotation.</title>
        <authorList>
            <consortium name="The Broad Institute Genomics Platform"/>
            <consortium name="The Broad Institute Genome Sequencing Center for Infectious Disease"/>
            <person name="Wu L."/>
            <person name="Ma J."/>
        </authorList>
    </citation>
    <scope>NUCLEOTIDE SEQUENCE [LARGE SCALE GENOMIC DNA]</scope>
    <source>
        <strain evidence="2">KCTC 42730</strain>
    </source>
</reference>